<dbReference type="STRING" id="1925591.BI308_24475"/>
<dbReference type="InterPro" id="IPR056925">
    <property type="entry name" value="ParE-like"/>
</dbReference>
<keyword evidence="3" id="KW-1185">Reference proteome</keyword>
<dbReference type="SUPFAM" id="SSF143011">
    <property type="entry name" value="RelE-like"/>
    <property type="match status" value="1"/>
</dbReference>
<dbReference type="AlphaFoldDB" id="A0A1L9QK42"/>
<gene>
    <name evidence="2" type="ORF">BI308_24475</name>
</gene>
<protein>
    <recommendedName>
        <fullName evidence="1">ParE-like toxin domain-containing protein</fullName>
    </recommendedName>
</protein>
<feature type="domain" description="ParE-like toxin" evidence="1">
    <location>
        <begin position="28"/>
        <end position="84"/>
    </location>
</feature>
<dbReference type="InterPro" id="IPR035093">
    <property type="entry name" value="RelE/ParE_toxin_dom_sf"/>
</dbReference>
<reference evidence="2" key="1">
    <citation type="submission" date="2016-10" db="EMBL/GenBank/DDBJ databases">
        <title>CRISPR-Cas defence system in Roseofilum reptotaenium: evidence of a bacteriophage-cyanobacterium arms race in the coral black band disease.</title>
        <authorList>
            <person name="Buerger P."/>
            <person name="Wood-Charlson E.M."/>
            <person name="Weynberg K.D."/>
            <person name="Willis B."/>
            <person name="Van Oppen M.J."/>
        </authorList>
    </citation>
    <scope>NUCLEOTIDE SEQUENCE [LARGE SCALE GENOMIC DNA]</scope>
    <source>
        <strain evidence="2">AO1-A</strain>
    </source>
</reference>
<dbReference type="Proteomes" id="UP000183940">
    <property type="component" value="Unassembled WGS sequence"/>
</dbReference>
<comment type="caution">
    <text evidence="2">The sequence shown here is derived from an EMBL/GenBank/DDBJ whole genome shotgun (WGS) entry which is preliminary data.</text>
</comment>
<accession>A0A1L9QK42</accession>
<organism evidence="2 3">
    <name type="scientific">Roseofilum reptotaenium AO1-A</name>
    <dbReference type="NCBI Taxonomy" id="1925591"/>
    <lineage>
        <taxon>Bacteria</taxon>
        <taxon>Bacillati</taxon>
        <taxon>Cyanobacteriota</taxon>
        <taxon>Cyanophyceae</taxon>
        <taxon>Desertifilales</taxon>
        <taxon>Desertifilaceae</taxon>
        <taxon>Roseofilum</taxon>
    </lineage>
</organism>
<name>A0A1L9QK42_9CYAN</name>
<evidence type="ECO:0000259" key="1">
    <source>
        <dbReference type="Pfam" id="PF24732"/>
    </source>
</evidence>
<sequence length="90" mass="10672">MPENLTHFTTPQFWESYRQLPQEVQALADKNYEWLKNDPKHPSLHFKKIGSLWSVRVGKNYRALGSDEPEGILWFWIGPHSKYDDLIKES</sequence>
<evidence type="ECO:0000313" key="3">
    <source>
        <dbReference type="Proteomes" id="UP000183940"/>
    </source>
</evidence>
<proteinExistence type="predicted"/>
<evidence type="ECO:0000313" key="2">
    <source>
        <dbReference type="EMBL" id="OJJ15225.1"/>
    </source>
</evidence>
<dbReference type="EMBL" id="MLAW01000072">
    <property type="protein sequence ID" value="OJJ15225.1"/>
    <property type="molecule type" value="Genomic_DNA"/>
</dbReference>
<dbReference type="Pfam" id="PF24732">
    <property type="entry name" value="ParE_like"/>
    <property type="match status" value="1"/>
</dbReference>